<evidence type="ECO:0000313" key="1">
    <source>
        <dbReference type="EMBL" id="EYC08122.1"/>
    </source>
</evidence>
<proteinExistence type="predicted"/>
<sequence length="66" mass="7810">MTSLASYRLFSTYSHTRMQYIFQPSVLWRYPPIKIDCFRSYQTVSMVFGFLQLYTLSFSLPCCGCQ</sequence>
<accession>A0A016TZX6</accession>
<reference evidence="2" key="1">
    <citation type="journal article" date="2015" name="Nat. Genet.">
        <title>The genome and transcriptome of the zoonotic hookworm Ancylostoma ceylanicum identify infection-specific gene families.</title>
        <authorList>
            <person name="Schwarz E.M."/>
            <person name="Hu Y."/>
            <person name="Antoshechkin I."/>
            <person name="Miller M.M."/>
            <person name="Sternberg P.W."/>
            <person name="Aroian R.V."/>
        </authorList>
    </citation>
    <scope>NUCLEOTIDE SEQUENCE</scope>
    <source>
        <strain evidence="2">HY135</strain>
    </source>
</reference>
<organism evidence="1 2">
    <name type="scientific">Ancylostoma ceylanicum</name>
    <dbReference type="NCBI Taxonomy" id="53326"/>
    <lineage>
        <taxon>Eukaryota</taxon>
        <taxon>Metazoa</taxon>
        <taxon>Ecdysozoa</taxon>
        <taxon>Nematoda</taxon>
        <taxon>Chromadorea</taxon>
        <taxon>Rhabditida</taxon>
        <taxon>Rhabditina</taxon>
        <taxon>Rhabditomorpha</taxon>
        <taxon>Strongyloidea</taxon>
        <taxon>Ancylostomatidae</taxon>
        <taxon>Ancylostomatinae</taxon>
        <taxon>Ancylostoma</taxon>
    </lineage>
</organism>
<dbReference type="EMBL" id="JARK01001403">
    <property type="protein sequence ID" value="EYC08122.1"/>
    <property type="molecule type" value="Genomic_DNA"/>
</dbReference>
<dbReference type="Proteomes" id="UP000024635">
    <property type="component" value="Unassembled WGS sequence"/>
</dbReference>
<evidence type="ECO:0000313" key="2">
    <source>
        <dbReference type="Proteomes" id="UP000024635"/>
    </source>
</evidence>
<gene>
    <name evidence="1" type="primary">Acey_s0067.g128</name>
    <name evidence="1" type="ORF">Y032_0067g128</name>
</gene>
<comment type="caution">
    <text evidence="1">The sequence shown here is derived from an EMBL/GenBank/DDBJ whole genome shotgun (WGS) entry which is preliminary data.</text>
</comment>
<keyword evidence="2" id="KW-1185">Reference proteome</keyword>
<dbReference type="AlphaFoldDB" id="A0A016TZX6"/>
<name>A0A016TZX6_9BILA</name>
<protein>
    <submittedName>
        <fullName evidence="1">Uncharacterized protein</fullName>
    </submittedName>
</protein>